<dbReference type="InterPro" id="IPR052700">
    <property type="entry name" value="Carb_kinase_PfkB-like"/>
</dbReference>
<dbReference type="STRING" id="137733.SAMN05421767_1228"/>
<evidence type="ECO:0000313" key="6">
    <source>
        <dbReference type="Proteomes" id="UP000198556"/>
    </source>
</evidence>
<sequence>MKIITLGEIMLRLSTSSSRIINATSFDACYGGGEANVAISLANFGHETYFMSAVPNNFLGEAVKQHLHTYQVSTEYLLEEGERLGTYYLENGHGNRSSQVIYDRAGSSFATIKQLAWNLEGMFDQDTLFHISGIVPALSKEWQQLTLEIITAAKSSGATISFDSNYRSKLWSQKEAGHMMKQILPLVDYCSLGILDAKYLLEVIHPDEEVALGDCYKIIQSHYPNLKVMYSTKRIVKSTNHHQLTGYIFHQGELYQSKEYDIDEVVDRVGAGDAFAAGVLHGLLQNYSYQETIDFATAASVLKHTVFGDCNQFSASEVSAFSQQEVGKINR</sequence>
<protein>
    <submittedName>
        <fullName evidence="5">2-dehydro-3-deoxygluconokinase</fullName>
    </submittedName>
</protein>
<dbReference type="CDD" id="cd01166">
    <property type="entry name" value="KdgK"/>
    <property type="match status" value="1"/>
</dbReference>
<dbReference type="Gene3D" id="3.40.1190.20">
    <property type="match status" value="1"/>
</dbReference>
<dbReference type="EMBL" id="FOGF01000022">
    <property type="protein sequence ID" value="SER15679.1"/>
    <property type="molecule type" value="Genomic_DNA"/>
</dbReference>
<dbReference type="RefSeq" id="WP_089746792.1">
    <property type="nucleotide sequence ID" value="NZ_FOGF01000022.1"/>
</dbReference>
<accession>A0A1H9LWN6</accession>
<evidence type="ECO:0000256" key="2">
    <source>
        <dbReference type="ARBA" id="ARBA00022679"/>
    </source>
</evidence>
<evidence type="ECO:0000259" key="4">
    <source>
        <dbReference type="Pfam" id="PF00294"/>
    </source>
</evidence>
<comment type="similarity">
    <text evidence="1">Belongs to the carbohydrate kinase PfkB family.</text>
</comment>
<evidence type="ECO:0000256" key="1">
    <source>
        <dbReference type="ARBA" id="ARBA00010688"/>
    </source>
</evidence>
<dbReference type="PANTHER" id="PTHR43320:SF2">
    <property type="entry name" value="2-DEHYDRO-3-DEOXYGLUCONOKINASE_2-DEHYDRO-3-DEOXYGALACTONOKINASE"/>
    <property type="match status" value="1"/>
</dbReference>
<dbReference type="InterPro" id="IPR029056">
    <property type="entry name" value="Ribokinase-like"/>
</dbReference>
<name>A0A1H9LWN6_9LACT</name>
<dbReference type="Pfam" id="PF00294">
    <property type="entry name" value="PfkB"/>
    <property type="match status" value="1"/>
</dbReference>
<keyword evidence="2" id="KW-0808">Transferase</keyword>
<dbReference type="AlphaFoldDB" id="A0A1H9LWN6"/>
<reference evidence="5 6" key="1">
    <citation type="submission" date="2016-10" db="EMBL/GenBank/DDBJ databases">
        <authorList>
            <person name="de Groot N.N."/>
        </authorList>
    </citation>
    <scope>NUCLEOTIDE SEQUENCE [LARGE SCALE GENOMIC DNA]</scope>
    <source>
        <strain evidence="5 6">DSM 15827</strain>
    </source>
</reference>
<evidence type="ECO:0000256" key="3">
    <source>
        <dbReference type="ARBA" id="ARBA00022777"/>
    </source>
</evidence>
<evidence type="ECO:0000313" key="5">
    <source>
        <dbReference type="EMBL" id="SER15679.1"/>
    </source>
</evidence>
<feature type="domain" description="Carbohydrate kinase PfkB" evidence="4">
    <location>
        <begin position="3"/>
        <end position="311"/>
    </location>
</feature>
<dbReference type="Proteomes" id="UP000198556">
    <property type="component" value="Unassembled WGS sequence"/>
</dbReference>
<gene>
    <name evidence="5" type="ORF">SAMN05421767_1228</name>
</gene>
<keyword evidence="3 5" id="KW-0418">Kinase</keyword>
<dbReference type="GO" id="GO:0016301">
    <property type="term" value="F:kinase activity"/>
    <property type="evidence" value="ECO:0007669"/>
    <property type="project" value="UniProtKB-KW"/>
</dbReference>
<dbReference type="InterPro" id="IPR011611">
    <property type="entry name" value="PfkB_dom"/>
</dbReference>
<proteinExistence type="inferred from homology"/>
<dbReference type="PANTHER" id="PTHR43320">
    <property type="entry name" value="SUGAR KINASE"/>
    <property type="match status" value="1"/>
</dbReference>
<dbReference type="OrthoDB" id="9813569at2"/>
<dbReference type="SUPFAM" id="SSF53613">
    <property type="entry name" value="Ribokinase-like"/>
    <property type="match status" value="1"/>
</dbReference>
<keyword evidence="6" id="KW-1185">Reference proteome</keyword>
<organism evidence="5 6">
    <name type="scientific">Granulicatella balaenopterae</name>
    <dbReference type="NCBI Taxonomy" id="137733"/>
    <lineage>
        <taxon>Bacteria</taxon>
        <taxon>Bacillati</taxon>
        <taxon>Bacillota</taxon>
        <taxon>Bacilli</taxon>
        <taxon>Lactobacillales</taxon>
        <taxon>Carnobacteriaceae</taxon>
        <taxon>Granulicatella</taxon>
    </lineage>
</organism>